<comment type="caution">
    <text evidence="1">The sequence shown here is derived from an EMBL/GenBank/DDBJ whole genome shotgun (WGS) entry which is preliminary data.</text>
</comment>
<accession>A0A8J6HLB7</accession>
<protein>
    <submittedName>
        <fullName evidence="1">Uncharacterized protein</fullName>
    </submittedName>
</protein>
<keyword evidence="2" id="KW-1185">Reference proteome</keyword>
<reference evidence="1" key="2">
    <citation type="submission" date="2021-08" db="EMBL/GenBank/DDBJ databases">
        <authorList>
            <person name="Eriksson T."/>
        </authorList>
    </citation>
    <scope>NUCLEOTIDE SEQUENCE</scope>
    <source>
        <strain evidence="1">Stoneville</strain>
        <tissue evidence="1">Whole head</tissue>
    </source>
</reference>
<dbReference type="Gene3D" id="3.10.10.10">
    <property type="entry name" value="HIV Type 1 Reverse Transcriptase, subunit A, domain 1"/>
    <property type="match status" value="1"/>
</dbReference>
<dbReference type="InterPro" id="IPR043128">
    <property type="entry name" value="Rev_trsase/Diguanyl_cyclase"/>
</dbReference>
<sequence length="267" mass="30956">MGKTDAEEMKIKLITDEPVVRKKYRMPLIEKEILRKLLEVLLINGITPEKNSRPHRMPLLRRKILRALFFVRKGRLRLATSEHECRDGLSYCRWFNAVTIKDRCPVPLMDERLDGLGGNRGSREYKYVTVLDMFSGFCQVVIDENRVYYLSLIMNVYVVRRLMNNKLGRLSTYSSVPVCGRYDNSIGEWKKQGKLHPIEKVAIPFHTIHVDNVESFQTSKHSNKFLFVAVGAFTKFKVTEPVKSTKVKPVTRVLRGIMCILVYLSES</sequence>
<proteinExistence type="predicted"/>
<gene>
    <name evidence="1" type="ORF">GEV33_005605</name>
</gene>
<organism evidence="1 2">
    <name type="scientific">Tenebrio molitor</name>
    <name type="common">Yellow mealworm beetle</name>
    <dbReference type="NCBI Taxonomy" id="7067"/>
    <lineage>
        <taxon>Eukaryota</taxon>
        <taxon>Metazoa</taxon>
        <taxon>Ecdysozoa</taxon>
        <taxon>Arthropoda</taxon>
        <taxon>Hexapoda</taxon>
        <taxon>Insecta</taxon>
        <taxon>Pterygota</taxon>
        <taxon>Neoptera</taxon>
        <taxon>Endopterygota</taxon>
        <taxon>Coleoptera</taxon>
        <taxon>Polyphaga</taxon>
        <taxon>Cucujiformia</taxon>
        <taxon>Tenebrionidae</taxon>
        <taxon>Tenebrio</taxon>
    </lineage>
</organism>
<evidence type="ECO:0000313" key="2">
    <source>
        <dbReference type="Proteomes" id="UP000719412"/>
    </source>
</evidence>
<dbReference type="Gene3D" id="3.30.70.270">
    <property type="match status" value="1"/>
</dbReference>
<reference evidence="1" key="1">
    <citation type="journal article" date="2020" name="J Insects Food Feed">
        <title>The yellow mealworm (Tenebrio molitor) genome: a resource for the emerging insects as food and feed industry.</title>
        <authorList>
            <person name="Eriksson T."/>
            <person name="Andere A."/>
            <person name="Kelstrup H."/>
            <person name="Emery V."/>
            <person name="Picard C."/>
        </authorList>
    </citation>
    <scope>NUCLEOTIDE SEQUENCE</scope>
    <source>
        <strain evidence="1">Stoneville</strain>
        <tissue evidence="1">Whole head</tissue>
    </source>
</reference>
<dbReference type="AlphaFoldDB" id="A0A8J6HLB7"/>
<name>A0A8J6HLB7_TENMO</name>
<dbReference type="EMBL" id="JABDTM020020121">
    <property type="protein sequence ID" value="KAH0817186.1"/>
    <property type="molecule type" value="Genomic_DNA"/>
</dbReference>
<evidence type="ECO:0000313" key="1">
    <source>
        <dbReference type="EMBL" id="KAH0817186.1"/>
    </source>
</evidence>
<dbReference type="Proteomes" id="UP000719412">
    <property type="component" value="Unassembled WGS sequence"/>
</dbReference>
<dbReference type="SUPFAM" id="SSF56672">
    <property type="entry name" value="DNA/RNA polymerases"/>
    <property type="match status" value="1"/>
</dbReference>
<dbReference type="InterPro" id="IPR043502">
    <property type="entry name" value="DNA/RNA_pol_sf"/>
</dbReference>
<dbReference type="GO" id="GO:0071897">
    <property type="term" value="P:DNA biosynthetic process"/>
    <property type="evidence" value="ECO:0007669"/>
    <property type="project" value="UniProtKB-ARBA"/>
</dbReference>